<reference evidence="2 3" key="1">
    <citation type="submission" date="2024-03" db="EMBL/GenBank/DDBJ databases">
        <title>A high-quality draft genome sequence of Diaporthe vaccinii, a causative agent of upright dieback and viscid rot disease in cranberry plants.</title>
        <authorList>
            <person name="Sarrasin M."/>
            <person name="Lang B.F."/>
            <person name="Burger G."/>
        </authorList>
    </citation>
    <scope>NUCLEOTIDE SEQUENCE [LARGE SCALE GENOMIC DNA]</scope>
    <source>
        <strain evidence="2 3">IS7</strain>
    </source>
</reference>
<protein>
    <submittedName>
        <fullName evidence="2">Uncharacterized protein</fullName>
    </submittedName>
</protein>
<name>A0ABR4EKB5_9PEZI</name>
<sequence>MCSSFFLDRNSQIILLVQSSLNFHLSAHITKRTACLFLSKLFAQSPRKRRWYRFRQPGSAQLLGRQRRSIIHIYRQLETPHPPQPVLPSILPQGTFGGGVDELGHDVGLGPSTGENDSLALVLGVALGAFTGGAWSLKGFSACEANVLAGSGMCFPPGVNGFPSSMSPRERKAAEGGRRGDMVCWEYMPAWGVGGGLRPELCEVEVGAGLVAHVHGLHELSLGVVTVEDDRVQGNGDDLDDDFDDHADQRPILLNG</sequence>
<dbReference type="Proteomes" id="UP001600888">
    <property type="component" value="Unassembled WGS sequence"/>
</dbReference>
<evidence type="ECO:0000313" key="3">
    <source>
        <dbReference type="Proteomes" id="UP001600888"/>
    </source>
</evidence>
<gene>
    <name evidence="2" type="ORF">FJTKL_10266</name>
</gene>
<comment type="caution">
    <text evidence="2">The sequence shown here is derived from an EMBL/GenBank/DDBJ whole genome shotgun (WGS) entry which is preliminary data.</text>
</comment>
<proteinExistence type="predicted"/>
<keyword evidence="3" id="KW-1185">Reference proteome</keyword>
<evidence type="ECO:0000313" key="2">
    <source>
        <dbReference type="EMBL" id="KAL2282891.1"/>
    </source>
</evidence>
<feature type="region of interest" description="Disordered" evidence="1">
    <location>
        <begin position="233"/>
        <end position="256"/>
    </location>
</feature>
<evidence type="ECO:0000256" key="1">
    <source>
        <dbReference type="SAM" id="MobiDB-lite"/>
    </source>
</evidence>
<organism evidence="2 3">
    <name type="scientific">Diaporthe vaccinii</name>
    <dbReference type="NCBI Taxonomy" id="105482"/>
    <lineage>
        <taxon>Eukaryota</taxon>
        <taxon>Fungi</taxon>
        <taxon>Dikarya</taxon>
        <taxon>Ascomycota</taxon>
        <taxon>Pezizomycotina</taxon>
        <taxon>Sordariomycetes</taxon>
        <taxon>Sordariomycetidae</taxon>
        <taxon>Diaporthales</taxon>
        <taxon>Diaporthaceae</taxon>
        <taxon>Diaporthe</taxon>
        <taxon>Diaporthe eres species complex</taxon>
    </lineage>
</organism>
<dbReference type="EMBL" id="JBAWTH010000046">
    <property type="protein sequence ID" value="KAL2282891.1"/>
    <property type="molecule type" value="Genomic_DNA"/>
</dbReference>
<accession>A0ABR4EKB5</accession>